<sequence>MHFSEECSDPGLWCTSEFRPINPMIRKDCKKVVDFIEVEDIGEKVSLCRCWLSKKWPYCDGAHGPHNRRNGDNTGPVVVRRKPAAEK</sequence>
<reference evidence="10 11" key="1">
    <citation type="submission" date="2023-02" db="EMBL/GenBank/DDBJ databases">
        <title>LHISI_Scaffold_Assembly.</title>
        <authorList>
            <person name="Stuart O.P."/>
            <person name="Cleave R."/>
            <person name="Magrath M.J.L."/>
            <person name="Mikheyev A.S."/>
        </authorList>
    </citation>
    <scope>NUCLEOTIDE SEQUENCE [LARGE SCALE GENOMIC DNA]</scope>
    <source>
        <strain evidence="10">Daus_M_001</strain>
        <tissue evidence="10">Leg muscle</tissue>
    </source>
</reference>
<evidence type="ECO:0000313" key="11">
    <source>
        <dbReference type="Proteomes" id="UP001159363"/>
    </source>
</evidence>
<organism evidence="10 11">
    <name type="scientific">Dryococelus australis</name>
    <dbReference type="NCBI Taxonomy" id="614101"/>
    <lineage>
        <taxon>Eukaryota</taxon>
        <taxon>Metazoa</taxon>
        <taxon>Ecdysozoa</taxon>
        <taxon>Arthropoda</taxon>
        <taxon>Hexapoda</taxon>
        <taxon>Insecta</taxon>
        <taxon>Pterygota</taxon>
        <taxon>Neoptera</taxon>
        <taxon>Polyneoptera</taxon>
        <taxon>Phasmatodea</taxon>
        <taxon>Verophasmatodea</taxon>
        <taxon>Anareolatae</taxon>
        <taxon>Phasmatidae</taxon>
        <taxon>Eurycanthinae</taxon>
        <taxon>Dryococelus</taxon>
    </lineage>
</organism>
<gene>
    <name evidence="10" type="ORF">PR048_029396</name>
</gene>
<dbReference type="Gene3D" id="3.40.5.90">
    <property type="entry name" value="CDGSH iron-sulfur domain, mitoNEET-type"/>
    <property type="match status" value="1"/>
</dbReference>
<dbReference type="InterPro" id="IPR042216">
    <property type="entry name" value="MitoNEET_CISD"/>
</dbReference>
<keyword evidence="3" id="KW-0001">2Fe-2S</keyword>
<evidence type="ECO:0000313" key="10">
    <source>
        <dbReference type="EMBL" id="KAJ8870375.1"/>
    </source>
</evidence>
<evidence type="ECO:0000256" key="2">
    <source>
        <dbReference type="ARBA" id="ARBA00008624"/>
    </source>
</evidence>
<keyword evidence="6" id="KW-0411">Iron-sulfur</keyword>
<evidence type="ECO:0000256" key="5">
    <source>
        <dbReference type="ARBA" id="ARBA00023004"/>
    </source>
</evidence>
<keyword evidence="4" id="KW-0479">Metal-binding</keyword>
<dbReference type="Proteomes" id="UP001159363">
    <property type="component" value="Chromosome 12"/>
</dbReference>
<dbReference type="PANTHER" id="PTHR13680:SF5">
    <property type="entry name" value="CDGSH IRON-SULFUR DOMAIN-CONTAINING PROTEIN 1"/>
    <property type="match status" value="1"/>
</dbReference>
<proteinExistence type="inferred from homology"/>
<evidence type="ECO:0000256" key="6">
    <source>
        <dbReference type="ARBA" id="ARBA00023014"/>
    </source>
</evidence>
<dbReference type="InterPro" id="IPR018967">
    <property type="entry name" value="FeS-contain_CDGSH-typ"/>
</dbReference>
<accession>A0ABQ9GD89</accession>
<keyword evidence="11" id="KW-1185">Reference proteome</keyword>
<dbReference type="SMART" id="SM00704">
    <property type="entry name" value="ZnF_CDGSH"/>
    <property type="match status" value="1"/>
</dbReference>
<evidence type="ECO:0000256" key="3">
    <source>
        <dbReference type="ARBA" id="ARBA00022714"/>
    </source>
</evidence>
<name>A0ABQ9GD89_9NEOP</name>
<dbReference type="InterPro" id="IPR045131">
    <property type="entry name" value="CISD1/2"/>
</dbReference>
<evidence type="ECO:0000256" key="1">
    <source>
        <dbReference type="ARBA" id="ARBA00004389"/>
    </source>
</evidence>
<keyword evidence="5" id="KW-0408">Iron</keyword>
<evidence type="ECO:0000256" key="7">
    <source>
        <dbReference type="ARBA" id="ARBA00034078"/>
    </source>
</evidence>
<evidence type="ECO:0000256" key="8">
    <source>
        <dbReference type="SAM" id="MobiDB-lite"/>
    </source>
</evidence>
<evidence type="ECO:0000259" key="9">
    <source>
        <dbReference type="SMART" id="SM00704"/>
    </source>
</evidence>
<comment type="subcellular location">
    <subcellularLocation>
        <location evidence="1">Endoplasmic reticulum membrane</location>
        <topology evidence="1">Single-pass membrane protein</topology>
    </subcellularLocation>
</comment>
<comment type="caution">
    <text evidence="10">The sequence shown here is derived from an EMBL/GenBank/DDBJ whole genome shotgun (WGS) entry which is preliminary data.</text>
</comment>
<dbReference type="Pfam" id="PF09360">
    <property type="entry name" value="zf-CDGSH"/>
    <property type="match status" value="1"/>
</dbReference>
<feature type="domain" description="Iron-binding zinc finger CDGSH type" evidence="9">
    <location>
        <begin position="31"/>
        <end position="69"/>
    </location>
</feature>
<evidence type="ECO:0000256" key="4">
    <source>
        <dbReference type="ARBA" id="ARBA00022723"/>
    </source>
</evidence>
<feature type="region of interest" description="Disordered" evidence="8">
    <location>
        <begin position="65"/>
        <end position="87"/>
    </location>
</feature>
<dbReference type="EMBL" id="JARBHB010000013">
    <property type="protein sequence ID" value="KAJ8870375.1"/>
    <property type="molecule type" value="Genomic_DNA"/>
</dbReference>
<comment type="cofactor">
    <cofactor evidence="7">
        <name>[2Fe-2S] cluster</name>
        <dbReference type="ChEBI" id="CHEBI:190135"/>
    </cofactor>
</comment>
<dbReference type="PANTHER" id="PTHR13680">
    <property type="entry name" value="CDGSH IRON-SULFUR DOMAIN-CONTAINING PROTEIN 1"/>
    <property type="match status" value="1"/>
</dbReference>
<comment type="similarity">
    <text evidence="2">Belongs to the CISD protein family. CISD2 subfamily.</text>
</comment>
<protein>
    <recommendedName>
        <fullName evidence="9">Iron-binding zinc finger CDGSH type domain-containing protein</fullName>
    </recommendedName>
</protein>